<evidence type="ECO:0000256" key="3">
    <source>
        <dbReference type="ARBA" id="ARBA00023134"/>
    </source>
</evidence>
<dbReference type="GO" id="GO:0005737">
    <property type="term" value="C:cytoplasm"/>
    <property type="evidence" value="ECO:0007669"/>
    <property type="project" value="UniProtKB-SubCell"/>
</dbReference>
<evidence type="ECO:0000259" key="6">
    <source>
        <dbReference type="PROSITE" id="PS51721"/>
    </source>
</evidence>
<evidence type="ECO:0000256" key="4">
    <source>
        <dbReference type="PIRNR" id="PIRNR006230"/>
    </source>
</evidence>
<dbReference type="InterPro" id="IPR006073">
    <property type="entry name" value="GTP-bd"/>
</dbReference>
<keyword evidence="2 4" id="KW-0547">Nucleotide-binding</keyword>
<dbReference type="STRING" id="656914.SAMN00017405_0102"/>
<dbReference type="InterPro" id="IPR027417">
    <property type="entry name" value="P-loop_NTPase"/>
</dbReference>
<feature type="binding site" evidence="5">
    <location>
        <position position="177"/>
    </location>
    <ligand>
        <name>GTP</name>
        <dbReference type="ChEBI" id="CHEBI:37565"/>
    </ligand>
</feature>
<feature type="binding site" evidence="5">
    <location>
        <begin position="87"/>
        <end position="88"/>
    </location>
    <ligand>
        <name>GTP</name>
        <dbReference type="ChEBI" id="CHEBI:37565"/>
    </ligand>
</feature>
<comment type="function">
    <text evidence="4">Required for a late step of 50S ribosomal subunit assembly. Has GTPase activity.</text>
</comment>
<evidence type="ECO:0000256" key="2">
    <source>
        <dbReference type="ARBA" id="ARBA00022741"/>
    </source>
</evidence>
<dbReference type="PANTHER" id="PTHR45782:SF4">
    <property type="entry name" value="MITOCHONDRIAL RIBOSOME-ASSOCIATED GTPASE 1"/>
    <property type="match status" value="1"/>
</dbReference>
<comment type="similarity">
    <text evidence="4">Belongs to the TRAFAC class YlqF/YawG GTPase family. MTG1 subfamily.</text>
</comment>
<dbReference type="GO" id="GO:0006412">
    <property type="term" value="P:translation"/>
    <property type="evidence" value="ECO:0007669"/>
    <property type="project" value="TreeGrafter"/>
</dbReference>
<dbReference type="InterPro" id="IPR016478">
    <property type="entry name" value="GTPase_MTG1"/>
</dbReference>
<dbReference type="FunFam" id="3.40.50.300:FF:000590">
    <property type="entry name" value="Ribosome biogenesis GTPase A"/>
    <property type="match status" value="1"/>
</dbReference>
<dbReference type="Proteomes" id="UP000192731">
    <property type="component" value="Unassembled WGS sequence"/>
</dbReference>
<dbReference type="PROSITE" id="PS51721">
    <property type="entry name" value="G_CP"/>
    <property type="match status" value="1"/>
</dbReference>
<feature type="binding site" evidence="5">
    <location>
        <begin position="133"/>
        <end position="138"/>
    </location>
    <ligand>
        <name>GTP</name>
        <dbReference type="ChEBI" id="CHEBI:37565"/>
    </ligand>
</feature>
<feature type="domain" description="CP-type G" evidence="6">
    <location>
        <begin position="13"/>
        <end position="181"/>
    </location>
</feature>
<dbReference type="AlphaFoldDB" id="A0A1W1VLN1"/>
<accession>A0A1W1VLN1</accession>
<protein>
    <recommendedName>
        <fullName evidence="1 4">Ribosome biogenesis GTPase A</fullName>
    </recommendedName>
</protein>
<dbReference type="Gene3D" id="1.10.1580.10">
    <property type="match status" value="1"/>
</dbReference>
<dbReference type="GO" id="GO:0005525">
    <property type="term" value="F:GTP binding"/>
    <property type="evidence" value="ECO:0007669"/>
    <property type="project" value="UniProtKB-KW"/>
</dbReference>
<keyword evidence="8" id="KW-1185">Reference proteome</keyword>
<dbReference type="PANTHER" id="PTHR45782">
    <property type="entry name" value="MITOCHONDRIAL RIBOSOME-ASSOCIATED GTPASE 1"/>
    <property type="match status" value="1"/>
</dbReference>
<keyword evidence="4" id="KW-0963">Cytoplasm</keyword>
<evidence type="ECO:0000256" key="1">
    <source>
        <dbReference type="ARBA" id="ARBA00014898"/>
    </source>
</evidence>
<dbReference type="NCBIfam" id="TIGR03596">
    <property type="entry name" value="GTPase_YlqF"/>
    <property type="match status" value="1"/>
</dbReference>
<dbReference type="OrthoDB" id="9779790at2"/>
<dbReference type="RefSeq" id="WP_084053928.1">
    <property type="nucleotide sequence ID" value="NZ_FWWT01000022.1"/>
</dbReference>
<dbReference type="InterPro" id="IPR030378">
    <property type="entry name" value="G_CP_dom"/>
</dbReference>
<evidence type="ECO:0000313" key="8">
    <source>
        <dbReference type="Proteomes" id="UP000192731"/>
    </source>
</evidence>
<dbReference type="PRINTS" id="PR00326">
    <property type="entry name" value="GTP1OBG"/>
</dbReference>
<reference evidence="7 8" key="1">
    <citation type="submission" date="2017-04" db="EMBL/GenBank/DDBJ databases">
        <authorList>
            <person name="Afonso C.L."/>
            <person name="Miller P.J."/>
            <person name="Scott M.A."/>
            <person name="Spackman E."/>
            <person name="Goraichik I."/>
            <person name="Dimitrov K.M."/>
            <person name="Suarez D.L."/>
            <person name="Swayne D.E."/>
        </authorList>
    </citation>
    <scope>NUCLEOTIDE SEQUENCE [LARGE SCALE GENOMIC DNA]</scope>
    <source>
        <strain evidence="7 8">DSM 11270</strain>
    </source>
</reference>
<dbReference type="SUPFAM" id="SSF52540">
    <property type="entry name" value="P-loop containing nucleoside triphosphate hydrolases"/>
    <property type="match status" value="1"/>
</dbReference>
<dbReference type="CDD" id="cd01856">
    <property type="entry name" value="YlqF"/>
    <property type="match status" value="1"/>
</dbReference>
<dbReference type="Pfam" id="PF01926">
    <property type="entry name" value="MMR_HSR1"/>
    <property type="match status" value="1"/>
</dbReference>
<evidence type="ECO:0000313" key="7">
    <source>
        <dbReference type="EMBL" id="SMB93854.1"/>
    </source>
</evidence>
<gene>
    <name evidence="7" type="ORF">SAMN00017405_0102</name>
</gene>
<dbReference type="InterPro" id="IPR023179">
    <property type="entry name" value="GTP-bd_ortho_bundle_sf"/>
</dbReference>
<feature type="binding site" evidence="5">
    <location>
        <begin position="58"/>
        <end position="61"/>
    </location>
    <ligand>
        <name>GTP</name>
        <dbReference type="ChEBI" id="CHEBI:37565"/>
    </ligand>
</feature>
<dbReference type="GO" id="GO:0003924">
    <property type="term" value="F:GTPase activity"/>
    <property type="evidence" value="ECO:0007669"/>
    <property type="project" value="TreeGrafter"/>
</dbReference>
<dbReference type="EMBL" id="FWWT01000022">
    <property type="protein sequence ID" value="SMB93854.1"/>
    <property type="molecule type" value="Genomic_DNA"/>
</dbReference>
<dbReference type="Gene3D" id="3.40.50.300">
    <property type="entry name" value="P-loop containing nucleotide triphosphate hydrolases"/>
    <property type="match status" value="1"/>
</dbReference>
<comment type="subcellular location">
    <subcellularLocation>
        <location evidence="4">Cytoplasm</location>
    </subcellularLocation>
</comment>
<sequence length="288" mass="32607">MNIQWFPGHMAKTRRLITENLKLVDVVIEIVDARVPQSSRNPLLEELVIKKPRIIILNKADLADNNITNEWVNYFDHKGEYKALKCNSIDSGTSVLKVLQNNLYDLTQEKREKQAAKGIIKQTVRTMIVGIPNVGKSTLINKIAGSKVAKTGNKPGVTKGKQWIRMGKDIELLDTPGILWPKFEDQEVGFKLAITGAINDDVFDFEQVALKFIGELVSRYPSLLSERYKLSLEDIEKTPLEILEKMGRNRGCIRKGNEVDYSKICSILVTEFRDGKIGKISLERPVKE</sequence>
<evidence type="ECO:0000256" key="5">
    <source>
        <dbReference type="PIRSR" id="PIRSR006230-1"/>
    </source>
</evidence>
<proteinExistence type="inferred from homology"/>
<keyword evidence="3 4" id="KW-0342">GTP-binding</keyword>
<dbReference type="PIRSF" id="PIRSF006230">
    <property type="entry name" value="MG442"/>
    <property type="match status" value="1"/>
</dbReference>
<dbReference type="InterPro" id="IPR019991">
    <property type="entry name" value="GTP-bd_ribosome_bgen"/>
</dbReference>
<name>A0A1W1VLN1_DESTI</name>
<organism evidence="7 8">
    <name type="scientific">Desulfonispora thiosulfatigenes DSM 11270</name>
    <dbReference type="NCBI Taxonomy" id="656914"/>
    <lineage>
        <taxon>Bacteria</taxon>
        <taxon>Bacillati</taxon>
        <taxon>Bacillota</taxon>
        <taxon>Clostridia</taxon>
        <taxon>Eubacteriales</taxon>
        <taxon>Peptococcaceae</taxon>
        <taxon>Desulfonispora</taxon>
    </lineage>
</organism>